<dbReference type="Proteomes" id="UP000244773">
    <property type="component" value="Segment"/>
</dbReference>
<dbReference type="EMBL" id="KY322437">
    <property type="protein sequence ID" value="AUF82431.1"/>
    <property type="molecule type" value="Genomic_DNA"/>
</dbReference>
<proteinExistence type="predicted"/>
<reference evidence="1" key="1">
    <citation type="journal article" date="2018" name="Virology">
        <title>A giant virus infecting green algae encodes key fermentation genes.</title>
        <authorList>
            <person name="Schvarcz C.R."/>
            <person name="Steward G.F."/>
        </authorList>
    </citation>
    <scope>NUCLEOTIDE SEQUENCE [LARGE SCALE GENOMIC DNA]</scope>
</reference>
<gene>
    <name evidence="1" type="ORF">TetV_339</name>
</gene>
<name>A0A2P0VNF0_9VIRU</name>
<protein>
    <submittedName>
        <fullName evidence="1">Uncharacterized protein</fullName>
    </submittedName>
</protein>
<organism evidence="1">
    <name type="scientific">Tetraselmis virus 1</name>
    <dbReference type="NCBI Taxonomy" id="2060617"/>
    <lineage>
        <taxon>Viruses</taxon>
        <taxon>Varidnaviria</taxon>
        <taxon>Bamfordvirae</taxon>
        <taxon>Nucleocytoviricota</taxon>
        <taxon>Megaviricetes</taxon>
        <taxon>Imitervirales</taxon>
        <taxon>Allomimiviridae</taxon>
        <taxon>Oceanusvirus</taxon>
        <taxon>Oceanusvirus kaneohense</taxon>
    </lineage>
</organism>
<evidence type="ECO:0000313" key="2">
    <source>
        <dbReference type="Proteomes" id="UP000244773"/>
    </source>
</evidence>
<keyword evidence="2" id="KW-1185">Reference proteome</keyword>
<sequence>MSYEQDNSKIVIVAQLQDSEWITEEKIDVRLLECAKSFVWFAYICNTFESKEEKKMILSNILSNITLLFKKYITIKKITGYILSDHRPTINIINAYTKTLVRQS</sequence>
<accession>A0A2P0VNF0</accession>
<evidence type="ECO:0000313" key="1">
    <source>
        <dbReference type="EMBL" id="AUF82431.1"/>
    </source>
</evidence>